<dbReference type="PANTHER" id="PTHR22601">
    <property type="entry name" value="ISP4 LIKE PROTEIN"/>
    <property type="match status" value="1"/>
</dbReference>
<keyword evidence="9" id="KW-0175">Coiled coil</keyword>
<dbReference type="InterPro" id="IPR004813">
    <property type="entry name" value="OPT"/>
</dbReference>
<feature type="transmembrane region" description="Helical" evidence="11">
    <location>
        <begin position="413"/>
        <end position="432"/>
    </location>
</feature>
<feature type="transmembrane region" description="Helical" evidence="11">
    <location>
        <begin position="553"/>
        <end position="573"/>
    </location>
</feature>
<evidence type="ECO:0000256" key="6">
    <source>
        <dbReference type="ARBA" id="ARBA00022927"/>
    </source>
</evidence>
<comment type="caution">
    <text evidence="12">The sequence shown here is derived from an EMBL/GenBank/DDBJ whole genome shotgun (WGS) entry which is preliminary data.</text>
</comment>
<dbReference type="Proteomes" id="UP001388673">
    <property type="component" value="Unassembled WGS sequence"/>
</dbReference>
<keyword evidence="13" id="KW-1185">Reference proteome</keyword>
<feature type="region of interest" description="Disordered" evidence="10">
    <location>
        <begin position="1"/>
        <end position="30"/>
    </location>
</feature>
<evidence type="ECO:0000313" key="12">
    <source>
        <dbReference type="EMBL" id="KAK8861189.1"/>
    </source>
</evidence>
<dbReference type="InterPro" id="IPR004648">
    <property type="entry name" value="Oligpept_transpt"/>
</dbReference>
<comment type="similarity">
    <text evidence="2">Belongs to the oligopeptide OPT transporter family.</text>
</comment>
<evidence type="ECO:0000256" key="3">
    <source>
        <dbReference type="ARBA" id="ARBA00022448"/>
    </source>
</evidence>
<evidence type="ECO:0000256" key="8">
    <source>
        <dbReference type="ARBA" id="ARBA00023136"/>
    </source>
</evidence>
<dbReference type="EMBL" id="JBCAWK010000004">
    <property type="protein sequence ID" value="KAK8861189.1"/>
    <property type="molecule type" value="Genomic_DNA"/>
</dbReference>
<dbReference type="GO" id="GO:0015031">
    <property type="term" value="P:protein transport"/>
    <property type="evidence" value="ECO:0007669"/>
    <property type="project" value="UniProtKB-KW"/>
</dbReference>
<feature type="transmembrane region" description="Helical" evidence="11">
    <location>
        <begin position="780"/>
        <end position="796"/>
    </location>
</feature>
<keyword evidence="4 11" id="KW-0812">Transmembrane</keyword>
<dbReference type="GeneID" id="92179267"/>
<reference evidence="12 13" key="1">
    <citation type="journal article" date="2024" name="bioRxiv">
        <title>Comparative genomics of Cryptococcus and Kwoniella reveals pathogenesis evolution and contrasting karyotype dynamics via intercentromeric recombination or chromosome fusion.</title>
        <authorList>
            <person name="Coelho M.A."/>
            <person name="David-Palma M."/>
            <person name="Shea T."/>
            <person name="Bowers K."/>
            <person name="McGinley-Smith S."/>
            <person name="Mohammad A.W."/>
            <person name="Gnirke A."/>
            <person name="Yurkov A.M."/>
            <person name="Nowrousian M."/>
            <person name="Sun S."/>
            <person name="Cuomo C.A."/>
            <person name="Heitman J."/>
        </authorList>
    </citation>
    <scope>NUCLEOTIDE SEQUENCE [LARGE SCALE GENOMIC DNA]</scope>
    <source>
        <strain evidence="12 13">CBS 13917</strain>
    </source>
</reference>
<feature type="coiled-coil region" evidence="9">
    <location>
        <begin position="48"/>
        <end position="75"/>
    </location>
</feature>
<evidence type="ECO:0000313" key="13">
    <source>
        <dbReference type="Proteomes" id="UP001388673"/>
    </source>
</evidence>
<evidence type="ECO:0000256" key="7">
    <source>
        <dbReference type="ARBA" id="ARBA00022989"/>
    </source>
</evidence>
<evidence type="ECO:0000256" key="4">
    <source>
        <dbReference type="ARBA" id="ARBA00022692"/>
    </source>
</evidence>
<feature type="transmembrane region" description="Helical" evidence="11">
    <location>
        <begin position="729"/>
        <end position="746"/>
    </location>
</feature>
<sequence>MSDYDIVPALGADKRFDPSHDSAEKKDTALDHETDIKGAFEPSTVVEEEAVKENLEMTEEDLLETEKKLSTMTLERTHAIMSQVRIMHEHDQNFPSSALETMGLFLDNPAVYENPSAYASLITEMKLQALLVTENSPYAEVRANVDNTDDPTIPSFTFRVWVIGILFAGIGAFVNELFSVRNPSVYITANVAQLLSYPFGRLLAATMPAKTFRLFGKTHSLNPGPFNQKEHMLITIMATVAYNTPYTNYTVFVQALPVYFNQPYALKFGYQILSGLGSNFVGIGLAGICRRFLVYPSFCVWPTSLVTVALNKAFHTETNEPVAGPFKRMYTWSRERFFLFAFISMFIYWWFPGFIFQALSYFNWITWIAPNNTKLAVITGSINGLGVNPIPTFDFNQLTVQGWVPLVIPTFTILNQFLGMIISFCMIVGWYWKNNYNTAYLPVNSNHIFDNTGSRYNVTLILNDDGEFDNERYQQYSEPYMAAGNLVTYFWFFAIYSCTLSYVFFYHYHDMKLGFKGLWRTMRRGKASTGETDDLAEDIHFKLMKAYPEVPEWWYMIVLAVAAALGMVGIGVYPTHASPATVIFGIIMAIISIIPVGMITAVTGIQVTMNVLAEFIGGSISNGNAVEMNFFKMYGYITTAQAIFFLNDLKLAHYSKISPRHTFVAQMVAIFVSTFVCTGIFNFQMGFKNVCTADASFGFTCPGQNTFFTASVFWGTLGPKRLFGPGRRYNTLLIGFPVGFILPFITRGLQKAFPRQQWLRQFHPVMICAGGLLWSPYNFSNYWPVVPLTMFSWLYIKKRYLAFWSKYNYVLAAAWMTGIALSTIIIFFGLEIPNVSIDWWGNTVSSAGCDGAACTLMEVPDAGYFGPAPGTNSFI</sequence>
<dbReference type="GO" id="GO:0035673">
    <property type="term" value="F:oligopeptide transmembrane transporter activity"/>
    <property type="evidence" value="ECO:0007669"/>
    <property type="project" value="InterPro"/>
</dbReference>
<evidence type="ECO:0000256" key="11">
    <source>
        <dbReference type="SAM" id="Phobius"/>
    </source>
</evidence>
<evidence type="ECO:0000256" key="1">
    <source>
        <dbReference type="ARBA" id="ARBA00004141"/>
    </source>
</evidence>
<feature type="transmembrane region" description="Helical" evidence="11">
    <location>
        <begin position="337"/>
        <end position="362"/>
    </location>
</feature>
<dbReference type="NCBIfam" id="TIGR00728">
    <property type="entry name" value="OPT_sfam"/>
    <property type="match status" value="1"/>
</dbReference>
<accession>A0AAW0YRB2</accession>
<keyword evidence="6" id="KW-0653">Protein transport</keyword>
<feature type="transmembrane region" description="Helical" evidence="11">
    <location>
        <begin position="663"/>
        <end position="683"/>
    </location>
</feature>
<protein>
    <submittedName>
        <fullName evidence="12">OPT family small oligopeptide transporter</fullName>
    </submittedName>
</protein>
<dbReference type="AlphaFoldDB" id="A0AAW0YRB2"/>
<gene>
    <name evidence="12" type="ORF">IAR55_002008</name>
</gene>
<feature type="transmembrane region" description="Helical" evidence="11">
    <location>
        <begin position="158"/>
        <end position="178"/>
    </location>
</feature>
<organism evidence="12 13">
    <name type="scientific">Kwoniella newhampshirensis</name>
    <dbReference type="NCBI Taxonomy" id="1651941"/>
    <lineage>
        <taxon>Eukaryota</taxon>
        <taxon>Fungi</taxon>
        <taxon>Dikarya</taxon>
        <taxon>Basidiomycota</taxon>
        <taxon>Agaricomycotina</taxon>
        <taxon>Tremellomycetes</taxon>
        <taxon>Tremellales</taxon>
        <taxon>Cryptococcaceae</taxon>
        <taxon>Kwoniella</taxon>
    </lineage>
</organism>
<evidence type="ECO:0000256" key="5">
    <source>
        <dbReference type="ARBA" id="ARBA00022856"/>
    </source>
</evidence>
<dbReference type="NCBIfam" id="TIGR00727">
    <property type="entry name" value="ISP4_OPT"/>
    <property type="match status" value="1"/>
</dbReference>
<proteinExistence type="inferred from homology"/>
<dbReference type="Pfam" id="PF03169">
    <property type="entry name" value="OPT"/>
    <property type="match status" value="1"/>
</dbReference>
<dbReference type="KEGG" id="kne:92179267"/>
<dbReference type="GO" id="GO:0016020">
    <property type="term" value="C:membrane"/>
    <property type="evidence" value="ECO:0007669"/>
    <property type="project" value="UniProtKB-SubCell"/>
</dbReference>
<feature type="transmembrane region" description="Helical" evidence="11">
    <location>
        <begin position="580"/>
        <end position="613"/>
    </location>
</feature>
<keyword evidence="8 11" id="KW-0472">Membrane</keyword>
<name>A0AAW0YRB2_9TREE</name>
<feature type="compositionally biased region" description="Basic and acidic residues" evidence="10">
    <location>
        <begin position="12"/>
        <end position="30"/>
    </location>
</feature>
<comment type="subcellular location">
    <subcellularLocation>
        <location evidence="1">Membrane</location>
        <topology evidence="1">Multi-pass membrane protein</topology>
    </subcellularLocation>
</comment>
<keyword evidence="7 11" id="KW-1133">Transmembrane helix</keyword>
<keyword evidence="5" id="KW-0571">Peptide transport</keyword>
<evidence type="ECO:0000256" key="9">
    <source>
        <dbReference type="SAM" id="Coils"/>
    </source>
</evidence>
<feature type="transmembrane region" description="Helical" evidence="11">
    <location>
        <begin position="808"/>
        <end position="830"/>
    </location>
</feature>
<evidence type="ECO:0000256" key="2">
    <source>
        <dbReference type="ARBA" id="ARBA00008807"/>
    </source>
</evidence>
<evidence type="ECO:0000256" key="10">
    <source>
        <dbReference type="SAM" id="MobiDB-lite"/>
    </source>
</evidence>
<keyword evidence="3" id="KW-0813">Transport</keyword>
<dbReference type="RefSeq" id="XP_066803814.1">
    <property type="nucleotide sequence ID" value="XM_066945125.1"/>
</dbReference>
<feature type="transmembrane region" description="Helical" evidence="11">
    <location>
        <begin position="486"/>
        <end position="508"/>
    </location>
</feature>